<dbReference type="EMBL" id="JAUSZI010000002">
    <property type="protein sequence ID" value="MDQ1023336.1"/>
    <property type="molecule type" value="Genomic_DNA"/>
</dbReference>
<evidence type="ECO:0000259" key="3">
    <source>
        <dbReference type="PROSITE" id="PS50043"/>
    </source>
</evidence>
<gene>
    <name evidence="4" type="ORF">QF035_000918</name>
</gene>
<comment type="caution">
    <text evidence="4">The sequence shown here is derived from an EMBL/GenBank/DDBJ whole genome shotgun (WGS) entry which is preliminary data.</text>
</comment>
<dbReference type="InterPro" id="IPR036388">
    <property type="entry name" value="WH-like_DNA-bd_sf"/>
</dbReference>
<dbReference type="SUPFAM" id="SSF52540">
    <property type="entry name" value="P-loop containing nucleoside triphosphate hydrolases"/>
    <property type="match status" value="1"/>
</dbReference>
<dbReference type="PROSITE" id="PS50043">
    <property type="entry name" value="HTH_LUXR_2"/>
    <property type="match status" value="1"/>
</dbReference>
<evidence type="ECO:0000313" key="5">
    <source>
        <dbReference type="Proteomes" id="UP001230328"/>
    </source>
</evidence>
<dbReference type="SUPFAM" id="SSF46894">
    <property type="entry name" value="C-terminal effector domain of the bipartite response regulators"/>
    <property type="match status" value="1"/>
</dbReference>
<organism evidence="4 5">
    <name type="scientific">Streptomyces umbrinus</name>
    <dbReference type="NCBI Taxonomy" id="67370"/>
    <lineage>
        <taxon>Bacteria</taxon>
        <taxon>Bacillati</taxon>
        <taxon>Actinomycetota</taxon>
        <taxon>Actinomycetes</taxon>
        <taxon>Kitasatosporales</taxon>
        <taxon>Streptomycetaceae</taxon>
        <taxon>Streptomyces</taxon>
        <taxon>Streptomyces phaeochromogenes group</taxon>
    </lineage>
</organism>
<sequence length="906" mass="95137">MPCPAGGAVVRDRVGRWPLVGREEELDSFAAALADRECRGFVVGGSAGVGKSRLAEECLGRASAVGFRVGRATASAAAGAVPLGAIAHLLPAGVDLSDPVAGFAAVAERLAAGPGRRRWVLLVDDMHLLDSASAVLLRQLMDTGVLLLIGTVRSGEPYGKAVTALRGGDAVRRVDLTVLSPEQIEALLQAALGGAVARRSLHELSAASGGNVLYLRELVLGALTAGDLTEDGEIWHLAEGRLPATARLTEVIGSRLATADSAGRPVLELLALCEPLTLADAEDLAPPQVMAALEQAGLIRIMQDRRRTAVSLAHPLYGEVLRAGLPVLRRRALLLDQAARVEARGARRRGDLLRIATWRLAATGTADPTLLTQAALLARHAHDYPQIVALLEALPVKHLTTATGLILGHAFFEMGRWDQAEAAIAEADAVAIGEPDKLAVALVRTLNLLWSNARLSAALAVNDAALDRITSAEGRRKLRINEGFMRIVAGLPAQGLALLDDVETDVGDAPDVDVWLRGAWMKPFALALVGRTGEAVTWAERAHAGHRKVDEHALVSHPAVQRIPLVLVLALTEAGLPDEARREGERTYAELVVADSVVRVWLAVFLGRTEWPAGRPATARRWWAEAAALARSFDHTMALRPVLAGLAACAAVLGDLDAAEASLAEHRTLPPLAPGLVSAGEERLGEAWLLAARGHLGRARAVLTAAALAARSTGHLTGEALLLTDVARLGGAKEVTDRLTALAERCDGALAPARAQLAAALAADDPDQLLQAADACQAVGADLLAAEAATAAAAAWRRAHQARRASAAAHRAAAAPARCEGARTPLLTTAESTAPLTDREREIALLAALGNASKDIADALALSVRTVDNHLHRAYAKLGVTTRRELAKTLRTPSPVPRPDHQHGRS</sequence>
<dbReference type="InterPro" id="IPR027417">
    <property type="entry name" value="P-loop_NTPase"/>
</dbReference>
<keyword evidence="2" id="KW-0067">ATP-binding</keyword>
<dbReference type="InterPro" id="IPR041664">
    <property type="entry name" value="AAA_16"/>
</dbReference>
<dbReference type="Gene3D" id="3.40.50.300">
    <property type="entry name" value="P-loop containing nucleotide triphosphate hydrolases"/>
    <property type="match status" value="1"/>
</dbReference>
<dbReference type="CDD" id="cd06170">
    <property type="entry name" value="LuxR_C_like"/>
    <property type="match status" value="1"/>
</dbReference>
<keyword evidence="1" id="KW-0547">Nucleotide-binding</keyword>
<protein>
    <submittedName>
        <fullName evidence="4">DNA-binding CsgD family transcriptional regulator</fullName>
    </submittedName>
</protein>
<dbReference type="Proteomes" id="UP001230328">
    <property type="component" value="Unassembled WGS sequence"/>
</dbReference>
<reference evidence="4 5" key="1">
    <citation type="submission" date="2023-07" db="EMBL/GenBank/DDBJ databases">
        <title>Comparative genomics of wheat-associated soil bacteria to identify genetic determinants of phenazine resistance.</title>
        <authorList>
            <person name="Mouncey N."/>
        </authorList>
    </citation>
    <scope>NUCLEOTIDE SEQUENCE [LARGE SCALE GENOMIC DNA]</scope>
    <source>
        <strain evidence="4 5">V2I4</strain>
    </source>
</reference>
<keyword evidence="5" id="KW-1185">Reference proteome</keyword>
<dbReference type="PRINTS" id="PR00038">
    <property type="entry name" value="HTHLUXR"/>
</dbReference>
<evidence type="ECO:0000256" key="1">
    <source>
        <dbReference type="ARBA" id="ARBA00022741"/>
    </source>
</evidence>
<dbReference type="Pfam" id="PF00196">
    <property type="entry name" value="GerE"/>
    <property type="match status" value="1"/>
</dbReference>
<dbReference type="Pfam" id="PF13191">
    <property type="entry name" value="AAA_16"/>
    <property type="match status" value="1"/>
</dbReference>
<dbReference type="PROSITE" id="PS00622">
    <property type="entry name" value="HTH_LUXR_1"/>
    <property type="match status" value="1"/>
</dbReference>
<dbReference type="GO" id="GO:0003677">
    <property type="term" value="F:DNA binding"/>
    <property type="evidence" value="ECO:0007669"/>
    <property type="project" value="UniProtKB-KW"/>
</dbReference>
<dbReference type="SMART" id="SM00421">
    <property type="entry name" value="HTH_LUXR"/>
    <property type="match status" value="1"/>
</dbReference>
<dbReference type="InterPro" id="IPR000792">
    <property type="entry name" value="Tscrpt_reg_LuxR_C"/>
</dbReference>
<dbReference type="Gene3D" id="1.10.10.10">
    <property type="entry name" value="Winged helix-like DNA-binding domain superfamily/Winged helix DNA-binding domain"/>
    <property type="match status" value="1"/>
</dbReference>
<dbReference type="PANTHER" id="PTHR16305:SF28">
    <property type="entry name" value="GUANYLATE CYCLASE DOMAIN-CONTAINING PROTEIN"/>
    <property type="match status" value="1"/>
</dbReference>
<feature type="domain" description="HTH luxR-type" evidence="3">
    <location>
        <begin position="829"/>
        <end position="894"/>
    </location>
</feature>
<dbReference type="PANTHER" id="PTHR16305">
    <property type="entry name" value="TESTICULAR SOLUBLE ADENYLYL CYCLASE"/>
    <property type="match status" value="1"/>
</dbReference>
<evidence type="ECO:0000313" key="4">
    <source>
        <dbReference type="EMBL" id="MDQ1023336.1"/>
    </source>
</evidence>
<dbReference type="InterPro" id="IPR016032">
    <property type="entry name" value="Sig_transdc_resp-reg_C-effctor"/>
</dbReference>
<proteinExistence type="predicted"/>
<keyword evidence="4" id="KW-0238">DNA-binding</keyword>
<name>A0ABU0SKU9_9ACTN</name>
<evidence type="ECO:0000256" key="2">
    <source>
        <dbReference type="ARBA" id="ARBA00022840"/>
    </source>
</evidence>
<accession>A0ABU0SKU9</accession>